<feature type="compositionally biased region" description="Acidic residues" evidence="1">
    <location>
        <begin position="620"/>
        <end position="648"/>
    </location>
</feature>
<dbReference type="KEGG" id="kla:KLLA0_E22969g"/>
<proteinExistence type="predicted"/>
<protein>
    <submittedName>
        <fullName evidence="2">KLLA0E22969p</fullName>
    </submittedName>
</protein>
<feature type="region of interest" description="Disordered" evidence="1">
    <location>
        <begin position="495"/>
        <end position="544"/>
    </location>
</feature>
<dbReference type="EMBL" id="CR382125">
    <property type="protein sequence ID" value="CAH00075.1"/>
    <property type="molecule type" value="Genomic_DNA"/>
</dbReference>
<reference evidence="2 3" key="1">
    <citation type="journal article" date="2004" name="Nature">
        <title>Genome evolution in yeasts.</title>
        <authorList>
            <consortium name="Genolevures"/>
            <person name="Dujon B."/>
            <person name="Sherman D."/>
            <person name="Fischer G."/>
            <person name="Durrens P."/>
            <person name="Casaregola S."/>
            <person name="Lafontaine I."/>
            <person name="de Montigny J."/>
            <person name="Marck C."/>
            <person name="Neuveglise C."/>
            <person name="Talla E."/>
            <person name="Goffard N."/>
            <person name="Frangeul L."/>
            <person name="Aigle M."/>
            <person name="Anthouard V."/>
            <person name="Babour A."/>
            <person name="Barbe V."/>
            <person name="Barnay S."/>
            <person name="Blanchin S."/>
            <person name="Beckerich J.M."/>
            <person name="Beyne E."/>
            <person name="Bleykasten C."/>
            <person name="Boisrame A."/>
            <person name="Boyer J."/>
            <person name="Cattolico L."/>
            <person name="Confanioleri F."/>
            <person name="de Daruvar A."/>
            <person name="Despons L."/>
            <person name="Fabre E."/>
            <person name="Fairhead C."/>
            <person name="Ferry-Dumazet H."/>
            <person name="Groppi A."/>
            <person name="Hantraye F."/>
            <person name="Hennequin C."/>
            <person name="Jauniaux N."/>
            <person name="Joyet P."/>
            <person name="Kachouri R."/>
            <person name="Kerrest A."/>
            <person name="Koszul R."/>
            <person name="Lemaire M."/>
            <person name="Lesur I."/>
            <person name="Ma L."/>
            <person name="Muller H."/>
            <person name="Nicaud J.M."/>
            <person name="Nikolski M."/>
            <person name="Oztas S."/>
            <person name="Ozier-Kalogeropoulos O."/>
            <person name="Pellenz S."/>
            <person name="Potier S."/>
            <person name="Richard G.F."/>
            <person name="Straub M.L."/>
            <person name="Suleau A."/>
            <person name="Swennene D."/>
            <person name="Tekaia F."/>
            <person name="Wesolowski-Louvel M."/>
            <person name="Westhof E."/>
            <person name="Wirth B."/>
            <person name="Zeniou-Meyer M."/>
            <person name="Zivanovic I."/>
            <person name="Bolotin-Fukuhara M."/>
            <person name="Thierry A."/>
            <person name="Bouchier C."/>
            <person name="Caudron B."/>
            <person name="Scarpelli C."/>
            <person name="Gaillardin C."/>
            <person name="Weissenbach J."/>
            <person name="Wincker P."/>
            <person name="Souciet J.L."/>
        </authorList>
    </citation>
    <scope>NUCLEOTIDE SEQUENCE [LARGE SCALE GENOMIC DNA]</scope>
    <source>
        <strain evidence="3">ATCC 8585 / CBS 2359 / DSM 70799 / NBRC 1267 / NRRL Y-1140 / WM37</strain>
    </source>
</reference>
<sequence>MSSVSVPLRPSHGQWSSSPNSTCIPSCKKESGMKRMNHVKSLSSDTSSDNTGEDISLLDCHCTSLGASDISLTTNSGSVQEFTGTNTSSSTPSTTQTAKKKLNNVKSTSRVVPRPKPNYEKSLEYFQWVDNAPRRPPSYKSVNSNRRITYPIYETLDDNVLPGYSPAVKAITVISLKQEWLNPYELSSSRAWKNFIMEINSTQLNFYHIHESLTSNIKNYYGGPTNFPNDLNSSKQSTRFLPSLHSKSTYQFNRSDQQWITKMIQSNEKKYLSNDMLFKSFSLQYGKFGIPTDYTKKTFVLRLRCELQQFLINFAHVDDMIDWSVSLSIGIDVSLDLAYREMPTYRTVPRRRRRGHRRRRRRNKSNGGTSLGLQRMLQVGTGQSSRAQSPMESRRLSASSIGARAEAHVRPVLASTRSTGFVLEALTNRPKEADSSRSIKTISAKPTYQRRSSESSIKGIKSKLATMFHHGKKPVQTHKRQGSVASALNCVIEDDDDSDIDPLTDTNPKSNIDDKNKDSPITPLKRVAGKPLFSTSAGNTPEKRLGSIASTELEFSKQTELPSQQTPEFDKGDLGSIPIIPHLDEDFSTENDLSAQTGYQNAICSRLELNELQTILNEHNEEDSEEQDQDQEEEEEEEEEEEDEDDGTETAASSNELPTRHARSAASSIYHEEGIFHDSDDDYIYVPTEIHRRRTSSITSNLSNTPYGGDEMKWNPPRKEITRRRYIRDSLRCIKPLGFDESWVNKIALAPSMGPKYETNNPPVSGFISNSDLSSKNKFSLKKLYNTQPALLLSRCKNHYLTPYIITPSGLVRAIPKE</sequence>
<keyword evidence="3" id="KW-1185">Reference proteome</keyword>
<dbReference type="OMA" id="FYHIDES"/>
<dbReference type="InParanoid" id="Q6CM51"/>
<evidence type="ECO:0000313" key="2">
    <source>
        <dbReference type="EMBL" id="CAH00075.1"/>
    </source>
</evidence>
<feature type="compositionally biased region" description="Polar residues" evidence="1">
    <location>
        <begin position="380"/>
        <end position="396"/>
    </location>
</feature>
<dbReference type="PANTHER" id="PTHR37283">
    <property type="entry name" value="PH DOMAIN-CONTAINING PROTEIN YHR131C"/>
    <property type="match status" value="1"/>
</dbReference>
<dbReference type="InterPro" id="IPR011993">
    <property type="entry name" value="PH-like_dom_sf"/>
</dbReference>
<dbReference type="RefSeq" id="XP_454988.1">
    <property type="nucleotide sequence ID" value="XM_454988.1"/>
</dbReference>
<evidence type="ECO:0000313" key="3">
    <source>
        <dbReference type="Proteomes" id="UP000000598"/>
    </source>
</evidence>
<dbReference type="PANTHER" id="PTHR37283:SF1">
    <property type="entry name" value="PH DOMAIN-CONTAINING PROTEIN YHR131C"/>
    <property type="match status" value="1"/>
</dbReference>
<gene>
    <name evidence="2" type="ORF">KLLA0_E22969g</name>
</gene>
<feature type="region of interest" description="Disordered" evidence="1">
    <location>
        <begin position="619"/>
        <end position="665"/>
    </location>
</feature>
<dbReference type="Gene3D" id="2.30.29.30">
    <property type="entry name" value="Pleckstrin-homology domain (PH domain)/Phosphotyrosine-binding domain (PTB)"/>
    <property type="match status" value="1"/>
</dbReference>
<feature type="region of interest" description="Disordered" evidence="1">
    <location>
        <begin position="346"/>
        <end position="396"/>
    </location>
</feature>
<organism evidence="2 3">
    <name type="scientific">Kluyveromyces lactis (strain ATCC 8585 / CBS 2359 / DSM 70799 / NBRC 1267 / NRRL Y-1140 / WM37)</name>
    <name type="common">Yeast</name>
    <name type="synonym">Candida sphaerica</name>
    <dbReference type="NCBI Taxonomy" id="284590"/>
    <lineage>
        <taxon>Eukaryota</taxon>
        <taxon>Fungi</taxon>
        <taxon>Dikarya</taxon>
        <taxon>Ascomycota</taxon>
        <taxon>Saccharomycotina</taxon>
        <taxon>Saccharomycetes</taxon>
        <taxon>Saccharomycetales</taxon>
        <taxon>Saccharomycetaceae</taxon>
        <taxon>Kluyveromyces</taxon>
    </lineage>
</organism>
<dbReference type="Proteomes" id="UP000000598">
    <property type="component" value="Chromosome E"/>
</dbReference>
<name>Q6CM51_KLULA</name>
<feature type="compositionally biased region" description="Polar residues" evidence="1">
    <location>
        <begin position="13"/>
        <end position="24"/>
    </location>
</feature>
<dbReference type="PaxDb" id="284590-Q6CM51"/>
<feature type="region of interest" description="Disordered" evidence="1">
    <location>
        <begin position="81"/>
        <end position="100"/>
    </location>
</feature>
<evidence type="ECO:0000256" key="1">
    <source>
        <dbReference type="SAM" id="MobiDB-lite"/>
    </source>
</evidence>
<feature type="compositionally biased region" description="Low complexity" evidence="1">
    <location>
        <begin position="83"/>
        <end position="97"/>
    </location>
</feature>
<dbReference type="HOGENOM" id="CLU_012105_0_0_1"/>
<dbReference type="eggNOG" id="ENOG502QUAB">
    <property type="taxonomic scope" value="Eukaryota"/>
</dbReference>
<dbReference type="GeneID" id="2894389"/>
<dbReference type="STRING" id="284590.Q6CM51"/>
<feature type="compositionally biased region" description="Basic residues" evidence="1">
    <location>
        <begin position="348"/>
        <end position="364"/>
    </location>
</feature>
<dbReference type="AlphaFoldDB" id="Q6CM51"/>
<feature type="region of interest" description="Disordered" evidence="1">
    <location>
        <begin position="1"/>
        <end position="28"/>
    </location>
</feature>
<accession>Q6CM51</accession>
<dbReference type="FunCoup" id="Q6CM51">
    <property type="interactions" value="38"/>
</dbReference>